<dbReference type="AlphaFoldDB" id="A0A1D8GGJ9"/>
<protein>
    <recommendedName>
        <fullName evidence="1">Metallo-beta-lactamase domain-containing protein</fullName>
    </recommendedName>
</protein>
<dbReference type="CDD" id="cd07731">
    <property type="entry name" value="ComA-like_MBL-fold"/>
    <property type="match status" value="1"/>
</dbReference>
<dbReference type="InterPro" id="IPR001279">
    <property type="entry name" value="Metallo-B-lactamas"/>
</dbReference>
<dbReference type="KEGG" id="gfe:Gferi_10850"/>
<dbReference type="Pfam" id="PF00753">
    <property type="entry name" value="Lactamase_B"/>
    <property type="match status" value="1"/>
</dbReference>
<gene>
    <name evidence="2" type="ORF">Gferi_10850</name>
</gene>
<dbReference type="Gene3D" id="3.60.15.10">
    <property type="entry name" value="Ribonuclease Z/Hydroxyacylglutathione hydrolase-like"/>
    <property type="match status" value="1"/>
</dbReference>
<dbReference type="RefSeq" id="WP_069976342.1">
    <property type="nucleotide sequence ID" value="NZ_CP017269.1"/>
</dbReference>
<dbReference type="PROSITE" id="PS51257">
    <property type="entry name" value="PROKAR_LIPOPROTEIN"/>
    <property type="match status" value="1"/>
</dbReference>
<name>A0A1D8GGJ9_9FIRM</name>
<dbReference type="Proteomes" id="UP000095743">
    <property type="component" value="Chromosome"/>
</dbReference>
<dbReference type="InterPro" id="IPR036866">
    <property type="entry name" value="RibonucZ/Hydroxyglut_hydro"/>
</dbReference>
<dbReference type="PANTHER" id="PTHR30619">
    <property type="entry name" value="DNA INTERNALIZATION/COMPETENCE PROTEIN COMEC/REC2"/>
    <property type="match status" value="1"/>
</dbReference>
<proteinExistence type="predicted"/>
<evidence type="ECO:0000313" key="3">
    <source>
        <dbReference type="Proteomes" id="UP000095743"/>
    </source>
</evidence>
<dbReference type="SUPFAM" id="SSF56281">
    <property type="entry name" value="Metallo-hydrolase/oxidoreductase"/>
    <property type="match status" value="1"/>
</dbReference>
<feature type="domain" description="Metallo-beta-lactamase" evidence="1">
    <location>
        <begin position="52"/>
        <end position="248"/>
    </location>
</feature>
<dbReference type="SMART" id="SM00849">
    <property type="entry name" value="Lactamase_B"/>
    <property type="match status" value="1"/>
</dbReference>
<keyword evidence="3" id="KW-1185">Reference proteome</keyword>
<sequence>MKSNKALFTLLLFFIVLFTSSCGLLQDLEVQLQQNNGQEAGLLEVHFIDVGQGDAIWIKAPQDQNILIDAGGNRYGDKVVEYLSNHGVANLSAVIGTHPHEDHIGGLDRVIDHFAVEKVYMPKVLHNTKTFEDVLDAVDRKGLKISTAQAGVSLNLQGVDASFLAPVSEKYKELNNYSAVLRLQYGSQVFLFMGDAEELSESEMLGAYPQTKLKASVLKVGHHGSKTSTGDEWLKAVDPKYAVILCGKDNSYGHPHKEIMEKLEEKGIEIYRTDEDGTVVFRSDGKTISVK</sequence>
<dbReference type="STRING" id="1424294.Gferi_10850"/>
<dbReference type="InterPro" id="IPR035681">
    <property type="entry name" value="ComA-like_MBL"/>
</dbReference>
<dbReference type="PANTHER" id="PTHR30619:SF7">
    <property type="entry name" value="BETA-LACTAMASE DOMAIN PROTEIN"/>
    <property type="match status" value="1"/>
</dbReference>
<dbReference type="OrthoDB" id="9761531at2"/>
<dbReference type="EMBL" id="CP017269">
    <property type="protein sequence ID" value="AOT70042.1"/>
    <property type="molecule type" value="Genomic_DNA"/>
</dbReference>
<organism evidence="2 3">
    <name type="scientific">Geosporobacter ferrireducens</name>
    <dbReference type="NCBI Taxonomy" id="1424294"/>
    <lineage>
        <taxon>Bacteria</taxon>
        <taxon>Bacillati</taxon>
        <taxon>Bacillota</taxon>
        <taxon>Clostridia</taxon>
        <taxon>Peptostreptococcales</taxon>
        <taxon>Thermotaleaceae</taxon>
        <taxon>Geosporobacter</taxon>
    </lineage>
</organism>
<evidence type="ECO:0000259" key="1">
    <source>
        <dbReference type="SMART" id="SM00849"/>
    </source>
</evidence>
<dbReference type="InterPro" id="IPR052159">
    <property type="entry name" value="Competence_DNA_uptake"/>
</dbReference>
<reference evidence="2 3" key="1">
    <citation type="submission" date="2016-09" db="EMBL/GenBank/DDBJ databases">
        <title>Genomic analysis reveals versatility of anaerobic energy metabolism of Geosporobacter ferrireducens IRF9 of phylum Firmicutes.</title>
        <authorList>
            <person name="Kim S.-J."/>
        </authorList>
    </citation>
    <scope>NUCLEOTIDE SEQUENCE [LARGE SCALE GENOMIC DNA]</scope>
    <source>
        <strain evidence="2 3">IRF9</strain>
    </source>
</reference>
<accession>A0A1D8GGJ9</accession>
<evidence type="ECO:0000313" key="2">
    <source>
        <dbReference type="EMBL" id="AOT70042.1"/>
    </source>
</evidence>